<reference evidence="2 3" key="1">
    <citation type="submission" date="2019-06" db="EMBL/GenBank/DDBJ databases">
        <authorList>
            <person name="Meng X."/>
        </authorList>
    </citation>
    <scope>NUCLEOTIDE SEQUENCE [LARGE SCALE GENOMIC DNA]</scope>
    <source>
        <strain evidence="2 3">M625</strain>
    </source>
</reference>
<gene>
    <name evidence="2" type="ORF">FHK87_10975</name>
</gene>
<feature type="domain" description="Schlafen AlbA-2" evidence="1">
    <location>
        <begin position="31"/>
        <end position="158"/>
    </location>
</feature>
<dbReference type="Pfam" id="PF04326">
    <property type="entry name" value="SLFN_AlbA_2"/>
    <property type="match status" value="1"/>
</dbReference>
<dbReference type="GO" id="GO:0005524">
    <property type="term" value="F:ATP binding"/>
    <property type="evidence" value="ECO:0007669"/>
    <property type="project" value="UniProtKB-KW"/>
</dbReference>
<dbReference type="Proteomes" id="UP000315540">
    <property type="component" value="Unassembled WGS sequence"/>
</dbReference>
<keyword evidence="3" id="KW-1185">Reference proteome</keyword>
<dbReference type="InterPro" id="IPR038461">
    <property type="entry name" value="Schlafen_AlbA_2_dom_sf"/>
</dbReference>
<dbReference type="EMBL" id="VFWZ01000003">
    <property type="protein sequence ID" value="TPN85804.1"/>
    <property type="molecule type" value="Genomic_DNA"/>
</dbReference>
<dbReference type="RefSeq" id="WP_140592778.1">
    <property type="nucleotide sequence ID" value="NZ_VFWZ01000003.1"/>
</dbReference>
<name>A0A504J5L0_9FLAO</name>
<dbReference type="AlphaFoldDB" id="A0A504J5L0"/>
<sequence>MINYSEQYFGKDLIDLSYEDIVNFFAVEKEESDKIEFKAFHPDFGNFNKNLEGVIRGICAFLNSNGGILIWGAPLGQKVDERVIFQGALSPVTELKEKDSLISKISDSITPLPVNINVNIIKKEDNYLYVFETQISNYSPHQFKNTYFARLDGQTKPAPHYLVEALFKKISYPNIEGYINLDRYRPLSNGQRLLDISILMFNFSELQNAYNLTYRLMCVQGIFAGSQNQDTSKYYTYNGHMYVHKDLNDILHFGAPDRNTQRIIFNMDKLADNHNCEMDLILTFGGKNSPLKLSEYKLDFGKGSIAAKNPVGLFKSKNENKLVSVHQKEIGSTRENQLKKMLKR</sequence>
<evidence type="ECO:0000313" key="3">
    <source>
        <dbReference type="Proteomes" id="UP000315540"/>
    </source>
</evidence>
<accession>A0A504J5L0</accession>
<protein>
    <submittedName>
        <fullName evidence="2">ATP-binding protein</fullName>
    </submittedName>
</protein>
<keyword evidence="2" id="KW-0547">Nucleotide-binding</keyword>
<evidence type="ECO:0000259" key="1">
    <source>
        <dbReference type="Pfam" id="PF04326"/>
    </source>
</evidence>
<comment type="caution">
    <text evidence="2">The sequence shown here is derived from an EMBL/GenBank/DDBJ whole genome shotgun (WGS) entry which is preliminary data.</text>
</comment>
<keyword evidence="2" id="KW-0067">ATP-binding</keyword>
<dbReference type="OrthoDB" id="1158700at2"/>
<dbReference type="Gene3D" id="3.30.950.30">
    <property type="entry name" value="Schlafen, AAA domain"/>
    <property type="match status" value="1"/>
</dbReference>
<dbReference type="InterPro" id="IPR007421">
    <property type="entry name" value="Schlafen_AlbA_2_dom"/>
</dbReference>
<organism evidence="2 3">
    <name type="scientific">Aquimarina algicola</name>
    <dbReference type="NCBI Taxonomy" id="2589995"/>
    <lineage>
        <taxon>Bacteria</taxon>
        <taxon>Pseudomonadati</taxon>
        <taxon>Bacteroidota</taxon>
        <taxon>Flavobacteriia</taxon>
        <taxon>Flavobacteriales</taxon>
        <taxon>Flavobacteriaceae</taxon>
        <taxon>Aquimarina</taxon>
    </lineage>
</organism>
<evidence type="ECO:0000313" key="2">
    <source>
        <dbReference type="EMBL" id="TPN85804.1"/>
    </source>
</evidence>
<proteinExistence type="predicted"/>